<accession>A0ABD3RTV9</accession>
<dbReference type="InterPro" id="IPR036866">
    <property type="entry name" value="RibonucZ/Hydroxyglut_hydro"/>
</dbReference>
<feature type="domain" description="Metallo-beta-lactamase" evidence="1">
    <location>
        <begin position="328"/>
        <end position="421"/>
    </location>
</feature>
<dbReference type="SUPFAM" id="SSF56281">
    <property type="entry name" value="Metallo-hydrolase/oxidoreductase"/>
    <property type="match status" value="1"/>
</dbReference>
<dbReference type="AlphaFoldDB" id="A0ABD3RTV9"/>
<gene>
    <name evidence="2" type="ORF">ACHAXA_010666</name>
</gene>
<proteinExistence type="predicted"/>
<dbReference type="EMBL" id="JALLPB020000170">
    <property type="protein sequence ID" value="KAL3816006.1"/>
    <property type="molecule type" value="Genomic_DNA"/>
</dbReference>
<dbReference type="PANTHER" id="PTHR15032:SF4">
    <property type="entry name" value="N-ACYL-PHOSPHATIDYLETHANOLAMINE-HYDROLYZING PHOSPHOLIPASE D"/>
    <property type="match status" value="1"/>
</dbReference>
<organism evidence="2 3">
    <name type="scientific">Cyclostephanos tholiformis</name>
    <dbReference type="NCBI Taxonomy" id="382380"/>
    <lineage>
        <taxon>Eukaryota</taxon>
        <taxon>Sar</taxon>
        <taxon>Stramenopiles</taxon>
        <taxon>Ochrophyta</taxon>
        <taxon>Bacillariophyta</taxon>
        <taxon>Coscinodiscophyceae</taxon>
        <taxon>Thalassiosirophycidae</taxon>
        <taxon>Stephanodiscales</taxon>
        <taxon>Stephanodiscaceae</taxon>
        <taxon>Cyclostephanos</taxon>
    </lineage>
</organism>
<evidence type="ECO:0000313" key="3">
    <source>
        <dbReference type="Proteomes" id="UP001530377"/>
    </source>
</evidence>
<name>A0ABD3RTV9_9STRA</name>
<dbReference type="Pfam" id="PF12706">
    <property type="entry name" value="Lactamase_B_2"/>
    <property type="match status" value="2"/>
</dbReference>
<feature type="domain" description="Metallo-beta-lactamase" evidence="1">
    <location>
        <begin position="465"/>
        <end position="587"/>
    </location>
</feature>
<keyword evidence="3" id="KW-1185">Reference proteome</keyword>
<sequence>MKDRHQPSLLLAHPTQIQRRNYVFLPSSFSEASKLMRNLMDSSQQSQRQRLMVKLRTRWHDAIFIFQERMKLLRQIQKEKRKLARLRADAARISVIKRTDKYSLFVKNMRGKVGDLSLIAIRNGKRNMLSHYNAKKRIYVRRKIARQLARKVAIESWKKRYTSSESRWGWLRGNAIDITSNITTTIADTTWRNIILTEPSHASWFDNEGYPLTSRDPETGRYVNPWLSESSNGENGLKNFLRWKLGGVWSRLLEGVGLSSNRALCNEVGRSTKGYVNDIETSMKDFSASDVEFFHTPKIGGQSTNNSIRLTWIGHSTTVVTFPGDFTILTDPHFSNYAGPIRRIAPPALCVADLPEVVDCVLISHDHMDHLDYWSTLELVDSNKVSLWIVPLGIKSWLVNKAGVSPDNVIELEWWEGVRLSKPLQRKHSDTIIPERNTTEVVELIRAFDEVTGQHPKNGKGKTHVLTDKNELVITCAPAQHWCSRSPFDRNQRLWCSFSVHATPALAEPGQPAPRTHSFYFAGDSGLPTEFPLHHQIGDRLGPFDLSAIPIGAYEPEWFMRESHCNPAEAVKIHQAIRSKRSVAVHFDTFDLADEARDEPPKLLLAEVERVNEDILKMAAGVVAVAGVEGVAAAQLVSKDAEVSASFTEKAVATKAYEKFIMMLPPLVDFAY</sequence>
<comment type="caution">
    <text evidence="2">The sequence shown here is derived from an EMBL/GenBank/DDBJ whole genome shotgun (WGS) entry which is preliminary data.</text>
</comment>
<dbReference type="PANTHER" id="PTHR15032">
    <property type="entry name" value="N-ACYL-PHOSPHATIDYLETHANOLAMINE-HYDROLYZING PHOSPHOLIPASE D"/>
    <property type="match status" value="1"/>
</dbReference>
<dbReference type="Gene3D" id="3.60.15.10">
    <property type="entry name" value="Ribonuclease Z/Hydroxyacylglutathione hydrolase-like"/>
    <property type="match status" value="1"/>
</dbReference>
<reference evidence="2 3" key="1">
    <citation type="submission" date="2024-10" db="EMBL/GenBank/DDBJ databases">
        <title>Updated reference genomes for cyclostephanoid diatoms.</title>
        <authorList>
            <person name="Roberts W.R."/>
            <person name="Alverson A.J."/>
        </authorList>
    </citation>
    <scope>NUCLEOTIDE SEQUENCE [LARGE SCALE GENOMIC DNA]</scope>
    <source>
        <strain evidence="2 3">AJA228-03</strain>
    </source>
</reference>
<dbReference type="Proteomes" id="UP001530377">
    <property type="component" value="Unassembled WGS sequence"/>
</dbReference>
<evidence type="ECO:0000313" key="2">
    <source>
        <dbReference type="EMBL" id="KAL3816006.1"/>
    </source>
</evidence>
<evidence type="ECO:0000259" key="1">
    <source>
        <dbReference type="Pfam" id="PF12706"/>
    </source>
</evidence>
<dbReference type="InterPro" id="IPR001279">
    <property type="entry name" value="Metallo-B-lactamas"/>
</dbReference>
<protein>
    <recommendedName>
        <fullName evidence="1">Metallo-beta-lactamase domain-containing protein</fullName>
    </recommendedName>
</protein>